<comment type="similarity">
    <text evidence="1">Belongs to the sigma-70 factor family. ECF subfamily.</text>
</comment>
<dbReference type="AlphaFoldDB" id="A0A1H4H477"/>
<keyword evidence="2" id="KW-0805">Transcription regulation</keyword>
<dbReference type="GO" id="GO:0016987">
    <property type="term" value="F:sigma factor activity"/>
    <property type="evidence" value="ECO:0007669"/>
    <property type="project" value="UniProtKB-KW"/>
</dbReference>
<evidence type="ECO:0000256" key="3">
    <source>
        <dbReference type="ARBA" id="ARBA00023082"/>
    </source>
</evidence>
<evidence type="ECO:0000256" key="2">
    <source>
        <dbReference type="ARBA" id="ARBA00023015"/>
    </source>
</evidence>
<evidence type="ECO:0000259" key="6">
    <source>
        <dbReference type="Pfam" id="PF08281"/>
    </source>
</evidence>
<dbReference type="EMBL" id="FNRA01000013">
    <property type="protein sequence ID" value="SEB16633.1"/>
    <property type="molecule type" value="Genomic_DNA"/>
</dbReference>
<dbReference type="Proteomes" id="UP000198850">
    <property type="component" value="Unassembled WGS sequence"/>
</dbReference>
<feature type="domain" description="RNA polymerase sigma-70 region 2" evidence="5">
    <location>
        <begin position="26"/>
        <end position="92"/>
    </location>
</feature>
<dbReference type="NCBIfam" id="TIGR02937">
    <property type="entry name" value="sigma70-ECF"/>
    <property type="match status" value="1"/>
</dbReference>
<dbReference type="InterPro" id="IPR039425">
    <property type="entry name" value="RNA_pol_sigma-70-like"/>
</dbReference>
<dbReference type="SUPFAM" id="SSF88659">
    <property type="entry name" value="Sigma3 and sigma4 domains of RNA polymerase sigma factors"/>
    <property type="match status" value="1"/>
</dbReference>
<dbReference type="NCBIfam" id="TIGR02985">
    <property type="entry name" value="Sig70_bacteroi1"/>
    <property type="match status" value="1"/>
</dbReference>
<dbReference type="InterPro" id="IPR013249">
    <property type="entry name" value="RNA_pol_sigma70_r4_t2"/>
</dbReference>
<dbReference type="GO" id="GO:0006352">
    <property type="term" value="P:DNA-templated transcription initiation"/>
    <property type="evidence" value="ECO:0007669"/>
    <property type="project" value="InterPro"/>
</dbReference>
<keyword evidence="8" id="KW-1185">Reference proteome</keyword>
<evidence type="ECO:0000259" key="5">
    <source>
        <dbReference type="Pfam" id="PF04542"/>
    </source>
</evidence>
<sequence>MTGMNSKEQEIVNAIRNREKSVFESLYKEYYRPLFAVAFRYVRYAPAAEEIVHDVFLMIWKKADQINIQYTIKSYLYKAVVNSSLNFIKKEKNENEKQAAYMKINTTNGLENDETERQEALLTSVENAIDILPPKCREVMYLSRFGKMKQQEIADQMQISVKTVKNHLTYGFHKIREHLENQNPQLWLAAFILFEYLRH</sequence>
<dbReference type="Gene3D" id="1.10.10.10">
    <property type="entry name" value="Winged helix-like DNA-binding domain superfamily/Winged helix DNA-binding domain"/>
    <property type="match status" value="1"/>
</dbReference>
<dbReference type="PANTHER" id="PTHR43133">
    <property type="entry name" value="RNA POLYMERASE ECF-TYPE SIGMA FACTO"/>
    <property type="match status" value="1"/>
</dbReference>
<dbReference type="PANTHER" id="PTHR43133:SF46">
    <property type="entry name" value="RNA POLYMERASE SIGMA-70 FACTOR ECF SUBFAMILY"/>
    <property type="match status" value="1"/>
</dbReference>
<dbReference type="GO" id="GO:0003677">
    <property type="term" value="F:DNA binding"/>
    <property type="evidence" value="ECO:0007669"/>
    <property type="project" value="InterPro"/>
</dbReference>
<dbReference type="STRING" id="425514.SAMN05443550_11375"/>
<dbReference type="InterPro" id="IPR014284">
    <property type="entry name" value="RNA_pol_sigma-70_dom"/>
</dbReference>
<proteinExistence type="inferred from homology"/>
<dbReference type="Pfam" id="PF08281">
    <property type="entry name" value="Sigma70_r4_2"/>
    <property type="match status" value="1"/>
</dbReference>
<reference evidence="7 8" key="1">
    <citation type="submission" date="2016-10" db="EMBL/GenBank/DDBJ databases">
        <authorList>
            <person name="de Groot N.N."/>
        </authorList>
    </citation>
    <scope>NUCLEOTIDE SEQUENCE [LARGE SCALE GENOMIC DNA]</scope>
    <source>
        <strain evidence="7 8">DSM 19033</strain>
    </source>
</reference>
<feature type="domain" description="RNA polymerase sigma factor 70 region 4 type 2" evidence="6">
    <location>
        <begin position="124"/>
        <end position="168"/>
    </location>
</feature>
<gene>
    <name evidence="7" type="ORF">SAMN05443550_11375</name>
</gene>
<dbReference type="InterPro" id="IPR013325">
    <property type="entry name" value="RNA_pol_sigma_r2"/>
</dbReference>
<keyword evidence="4" id="KW-0804">Transcription</keyword>
<name>A0A1H4H477_9SPHI</name>
<evidence type="ECO:0000256" key="1">
    <source>
        <dbReference type="ARBA" id="ARBA00010641"/>
    </source>
</evidence>
<keyword evidence="3" id="KW-0731">Sigma factor</keyword>
<evidence type="ECO:0000313" key="8">
    <source>
        <dbReference type="Proteomes" id="UP000198850"/>
    </source>
</evidence>
<dbReference type="Gene3D" id="1.10.1740.10">
    <property type="match status" value="1"/>
</dbReference>
<evidence type="ECO:0000256" key="4">
    <source>
        <dbReference type="ARBA" id="ARBA00023163"/>
    </source>
</evidence>
<dbReference type="InterPro" id="IPR036388">
    <property type="entry name" value="WH-like_DNA-bd_sf"/>
</dbReference>
<protein>
    <submittedName>
        <fullName evidence="7">RNA polymerase sigma-70 factor, ECF subfamily</fullName>
    </submittedName>
</protein>
<dbReference type="Pfam" id="PF04542">
    <property type="entry name" value="Sigma70_r2"/>
    <property type="match status" value="1"/>
</dbReference>
<evidence type="ECO:0000313" key="7">
    <source>
        <dbReference type="EMBL" id="SEB16633.1"/>
    </source>
</evidence>
<organism evidence="7 8">
    <name type="scientific">Pedobacter hartonius</name>
    <dbReference type="NCBI Taxonomy" id="425514"/>
    <lineage>
        <taxon>Bacteria</taxon>
        <taxon>Pseudomonadati</taxon>
        <taxon>Bacteroidota</taxon>
        <taxon>Sphingobacteriia</taxon>
        <taxon>Sphingobacteriales</taxon>
        <taxon>Sphingobacteriaceae</taxon>
        <taxon>Pedobacter</taxon>
    </lineage>
</organism>
<dbReference type="InterPro" id="IPR007627">
    <property type="entry name" value="RNA_pol_sigma70_r2"/>
</dbReference>
<dbReference type="OrthoDB" id="1100095at2"/>
<accession>A0A1H4H477</accession>
<dbReference type="SUPFAM" id="SSF88946">
    <property type="entry name" value="Sigma2 domain of RNA polymerase sigma factors"/>
    <property type="match status" value="1"/>
</dbReference>
<dbReference type="InterPro" id="IPR014327">
    <property type="entry name" value="RNA_pol_sigma70_bacteroid"/>
</dbReference>
<dbReference type="InterPro" id="IPR013324">
    <property type="entry name" value="RNA_pol_sigma_r3/r4-like"/>
</dbReference>